<evidence type="ECO:0000256" key="3">
    <source>
        <dbReference type="ARBA" id="ARBA00022692"/>
    </source>
</evidence>
<name>A3IH26_9CHRO</name>
<dbReference type="Pfam" id="PF07690">
    <property type="entry name" value="MFS_1"/>
    <property type="match status" value="1"/>
</dbReference>
<feature type="transmembrane region" description="Helical" evidence="6">
    <location>
        <begin position="14"/>
        <end position="36"/>
    </location>
</feature>
<dbReference type="InterPro" id="IPR001958">
    <property type="entry name" value="Tet-R_TetA/multi-R_MdtG-like"/>
</dbReference>
<dbReference type="eggNOG" id="COG2814">
    <property type="taxonomic scope" value="Bacteria"/>
</dbReference>
<dbReference type="InterPro" id="IPR020846">
    <property type="entry name" value="MFS_dom"/>
</dbReference>
<evidence type="ECO:0000313" key="8">
    <source>
        <dbReference type="EMBL" id="EAZ94268.1"/>
    </source>
</evidence>
<dbReference type="RefSeq" id="WP_008272608.1">
    <property type="nucleotide sequence ID" value="NZ_AAXW01000001.1"/>
</dbReference>
<dbReference type="SUPFAM" id="SSF103473">
    <property type="entry name" value="MFS general substrate transporter"/>
    <property type="match status" value="1"/>
</dbReference>
<dbReference type="EMBL" id="AAXW01000001">
    <property type="protein sequence ID" value="EAZ94268.1"/>
    <property type="molecule type" value="Genomic_DNA"/>
</dbReference>
<dbReference type="GO" id="GO:0005886">
    <property type="term" value="C:plasma membrane"/>
    <property type="evidence" value="ECO:0007669"/>
    <property type="project" value="UniProtKB-SubCell"/>
</dbReference>
<dbReference type="GO" id="GO:0022857">
    <property type="term" value="F:transmembrane transporter activity"/>
    <property type="evidence" value="ECO:0007669"/>
    <property type="project" value="InterPro"/>
</dbReference>
<evidence type="ECO:0000256" key="2">
    <source>
        <dbReference type="ARBA" id="ARBA00022448"/>
    </source>
</evidence>
<reference evidence="8 9" key="1">
    <citation type="submission" date="2007-03" db="EMBL/GenBank/DDBJ databases">
        <authorList>
            <person name="Stal L."/>
            <person name="Ferriera S."/>
            <person name="Johnson J."/>
            <person name="Kravitz S."/>
            <person name="Beeson K."/>
            <person name="Sutton G."/>
            <person name="Rogers Y.-H."/>
            <person name="Friedman R."/>
            <person name="Frazier M."/>
            <person name="Venter J.C."/>
        </authorList>
    </citation>
    <scope>NUCLEOTIDE SEQUENCE [LARGE SCALE GENOMIC DNA]</scope>
    <source>
        <strain evidence="8 9">CCY0110</strain>
    </source>
</reference>
<dbReference type="Proteomes" id="UP000003781">
    <property type="component" value="Unassembled WGS sequence"/>
</dbReference>
<comment type="caution">
    <text evidence="8">The sequence shown here is derived from an EMBL/GenBank/DDBJ whole genome shotgun (WGS) entry which is preliminary data.</text>
</comment>
<feature type="transmembrane region" description="Helical" evidence="6">
    <location>
        <begin position="362"/>
        <end position="382"/>
    </location>
</feature>
<accession>A3IH26</accession>
<keyword evidence="4 6" id="KW-1133">Transmembrane helix</keyword>
<evidence type="ECO:0000256" key="4">
    <source>
        <dbReference type="ARBA" id="ARBA00022989"/>
    </source>
</evidence>
<organism evidence="8 9">
    <name type="scientific">Crocosphaera chwakensis CCY0110</name>
    <dbReference type="NCBI Taxonomy" id="391612"/>
    <lineage>
        <taxon>Bacteria</taxon>
        <taxon>Bacillati</taxon>
        <taxon>Cyanobacteriota</taxon>
        <taxon>Cyanophyceae</taxon>
        <taxon>Oscillatoriophycideae</taxon>
        <taxon>Chroococcales</taxon>
        <taxon>Aphanothecaceae</taxon>
        <taxon>Crocosphaera</taxon>
        <taxon>Crocosphaera chwakensis</taxon>
    </lineage>
</organism>
<dbReference type="OrthoDB" id="9793283at2"/>
<dbReference type="PANTHER" id="PTHR23504">
    <property type="entry name" value="MAJOR FACILITATOR SUPERFAMILY DOMAIN-CONTAINING PROTEIN 10"/>
    <property type="match status" value="1"/>
</dbReference>
<feature type="transmembrane region" description="Helical" evidence="6">
    <location>
        <begin position="388"/>
        <end position="405"/>
    </location>
</feature>
<proteinExistence type="predicted"/>
<evidence type="ECO:0000313" key="9">
    <source>
        <dbReference type="Proteomes" id="UP000003781"/>
    </source>
</evidence>
<keyword evidence="3 6" id="KW-0812">Transmembrane</keyword>
<dbReference type="AlphaFoldDB" id="A3IH26"/>
<protein>
    <submittedName>
        <fullName evidence="8">Multidrug resistance protein, putative</fullName>
    </submittedName>
</protein>
<feature type="transmembrane region" description="Helical" evidence="6">
    <location>
        <begin position="48"/>
        <end position="68"/>
    </location>
</feature>
<sequence length="423" mass="45932">MKQIRRQPFDLPPIFWLVTAIAFINSVSFTIVIPLLYPYAKQFGLSDFQASLLTTAFALSQFLGTPILGSLSDRLGRKSILIVSLAGTVVANMVASFATVAWLLYAARVLDGLTGGNTSVARAVISDITDASQRTKAFGIFSATFRLGFVVGPFLSYLAQQLPTFAGISSLGMSFVVSAAIASIALLLTIVFLPEKRSRRDPHSGTQKEKFRLSWHDFALGKIAKSATIPKLGQLFILTFLSGSTFTIFTFAFQPFFLNVLNQNTKRLAIMFAIVGMLGFISQVFALEPLSKRFNLINIIAVTLAIRGLTFILMPAFPTFTAFVIILSIFALVNSFPMPLIDTVLSLNTSPQKQGEVLGINAAYLSIANAIGPMISGLLVSFDYQTPLWITGGLTLLVAGFATHLKTKFDCRSKGNNSGEQTF</sequence>
<feature type="transmembrane region" description="Helical" evidence="6">
    <location>
        <begin position="171"/>
        <end position="193"/>
    </location>
</feature>
<dbReference type="CDD" id="cd17330">
    <property type="entry name" value="MFS_SLC46_TetA_like"/>
    <property type="match status" value="1"/>
</dbReference>
<gene>
    <name evidence="8" type="ORF">CY0110_10347</name>
</gene>
<feature type="transmembrane region" description="Helical" evidence="6">
    <location>
        <begin position="294"/>
        <end position="314"/>
    </location>
</feature>
<keyword evidence="9" id="KW-1185">Reference proteome</keyword>
<evidence type="ECO:0000259" key="7">
    <source>
        <dbReference type="PROSITE" id="PS50850"/>
    </source>
</evidence>
<keyword evidence="2" id="KW-0813">Transport</keyword>
<feature type="transmembrane region" description="Helical" evidence="6">
    <location>
        <begin position="320"/>
        <end position="341"/>
    </location>
</feature>
<keyword evidence="5 6" id="KW-0472">Membrane</keyword>
<dbReference type="InterPro" id="IPR036259">
    <property type="entry name" value="MFS_trans_sf"/>
</dbReference>
<feature type="transmembrane region" description="Helical" evidence="6">
    <location>
        <begin position="80"/>
        <end position="105"/>
    </location>
</feature>
<dbReference type="Gene3D" id="1.20.1250.20">
    <property type="entry name" value="MFS general substrate transporter like domains"/>
    <property type="match status" value="1"/>
</dbReference>
<dbReference type="PROSITE" id="PS50850">
    <property type="entry name" value="MFS"/>
    <property type="match status" value="1"/>
</dbReference>
<evidence type="ECO:0000256" key="6">
    <source>
        <dbReference type="SAM" id="Phobius"/>
    </source>
</evidence>
<evidence type="ECO:0000256" key="5">
    <source>
        <dbReference type="ARBA" id="ARBA00023136"/>
    </source>
</evidence>
<evidence type="ECO:0000256" key="1">
    <source>
        <dbReference type="ARBA" id="ARBA00004651"/>
    </source>
</evidence>
<feature type="transmembrane region" description="Helical" evidence="6">
    <location>
        <begin position="268"/>
        <end position="287"/>
    </location>
</feature>
<feature type="domain" description="Major facilitator superfamily (MFS) profile" evidence="7">
    <location>
        <begin position="14"/>
        <end position="410"/>
    </location>
</feature>
<dbReference type="PRINTS" id="PR01035">
    <property type="entry name" value="TCRTETA"/>
</dbReference>
<comment type="subcellular location">
    <subcellularLocation>
        <location evidence="1">Cell membrane</location>
        <topology evidence="1">Multi-pass membrane protein</topology>
    </subcellularLocation>
</comment>
<feature type="transmembrane region" description="Helical" evidence="6">
    <location>
        <begin position="235"/>
        <end position="256"/>
    </location>
</feature>
<dbReference type="InterPro" id="IPR011701">
    <property type="entry name" value="MFS"/>
</dbReference>
<dbReference type="PANTHER" id="PTHR23504:SF15">
    <property type="entry name" value="MAJOR FACILITATOR SUPERFAMILY (MFS) PROFILE DOMAIN-CONTAINING PROTEIN"/>
    <property type="match status" value="1"/>
</dbReference>